<feature type="region of interest" description="Disordered" evidence="1">
    <location>
        <begin position="33"/>
        <end position="55"/>
    </location>
</feature>
<organism evidence="2">
    <name type="scientific">Culex pipiens</name>
    <name type="common">House mosquito</name>
    <dbReference type="NCBI Taxonomy" id="7175"/>
    <lineage>
        <taxon>Eukaryota</taxon>
        <taxon>Metazoa</taxon>
        <taxon>Ecdysozoa</taxon>
        <taxon>Arthropoda</taxon>
        <taxon>Hexapoda</taxon>
        <taxon>Insecta</taxon>
        <taxon>Pterygota</taxon>
        <taxon>Neoptera</taxon>
        <taxon>Endopterygota</taxon>
        <taxon>Diptera</taxon>
        <taxon>Nematocera</taxon>
        <taxon>Culicoidea</taxon>
        <taxon>Culicidae</taxon>
        <taxon>Culicinae</taxon>
        <taxon>Culicini</taxon>
        <taxon>Culex</taxon>
        <taxon>Culex</taxon>
    </lineage>
</organism>
<sequence length="106" mass="11645">MVLHAHSPQAGAHRRAAGAVCVRRARLWRGFQAKGQPADAPAEEARAEQRAGNADAHLRRVRQDVHLGVQFEDSQILARRKSSDSVHNVRSTLRESEQAEGPHDAA</sequence>
<reference evidence="2" key="1">
    <citation type="submission" date="2021-05" db="EMBL/GenBank/DDBJ databases">
        <authorList>
            <person name="Alioto T."/>
            <person name="Alioto T."/>
            <person name="Gomez Garrido J."/>
        </authorList>
    </citation>
    <scope>NUCLEOTIDE SEQUENCE</scope>
</reference>
<proteinExistence type="predicted"/>
<evidence type="ECO:0000256" key="1">
    <source>
        <dbReference type="SAM" id="MobiDB-lite"/>
    </source>
</evidence>
<accession>A0A8D8IF87</accession>
<feature type="region of interest" description="Disordered" evidence="1">
    <location>
        <begin position="77"/>
        <end position="106"/>
    </location>
</feature>
<dbReference type="AlphaFoldDB" id="A0A8D8IF87"/>
<dbReference type="EMBL" id="HBUE01144301">
    <property type="protein sequence ID" value="CAG6502219.1"/>
    <property type="molecule type" value="Transcribed_RNA"/>
</dbReference>
<protein>
    <submittedName>
        <fullName evidence="2">(northern house mosquito) hypothetical protein</fullName>
    </submittedName>
</protein>
<feature type="compositionally biased region" description="Basic and acidic residues" evidence="1">
    <location>
        <begin position="92"/>
        <end position="106"/>
    </location>
</feature>
<name>A0A8D8IF87_CULPI</name>
<dbReference type="EMBL" id="HBUE01249138">
    <property type="protein sequence ID" value="CAG6553455.1"/>
    <property type="molecule type" value="Transcribed_RNA"/>
</dbReference>
<evidence type="ECO:0000313" key="2">
    <source>
        <dbReference type="EMBL" id="CAG6553455.1"/>
    </source>
</evidence>